<evidence type="ECO:0000313" key="14">
    <source>
        <dbReference type="EMBL" id="KUG03659.1"/>
    </source>
</evidence>
<reference evidence="14" key="1">
    <citation type="journal article" date="2015" name="Proc. Natl. Acad. Sci. U.S.A.">
        <title>Networks of energetic and metabolic interactions define dynamics in microbial communities.</title>
        <authorList>
            <person name="Embree M."/>
            <person name="Liu J.K."/>
            <person name="Al-Bassam M.M."/>
            <person name="Zengler K."/>
        </authorList>
    </citation>
    <scope>NUCLEOTIDE SEQUENCE</scope>
</reference>
<evidence type="ECO:0000256" key="5">
    <source>
        <dbReference type="ARBA" id="ARBA00011895"/>
    </source>
</evidence>
<organism evidence="14">
    <name type="scientific">hydrocarbon metagenome</name>
    <dbReference type="NCBI Taxonomy" id="938273"/>
    <lineage>
        <taxon>unclassified sequences</taxon>
        <taxon>metagenomes</taxon>
        <taxon>ecological metagenomes</taxon>
    </lineage>
</organism>
<dbReference type="GO" id="GO:0005829">
    <property type="term" value="C:cytosol"/>
    <property type="evidence" value="ECO:0007669"/>
    <property type="project" value="TreeGrafter"/>
</dbReference>
<dbReference type="PANTHER" id="PTHR43340:SF1">
    <property type="entry name" value="HYPOXANTHINE PHOSPHORIBOSYLTRANSFERASE"/>
    <property type="match status" value="1"/>
</dbReference>
<dbReference type="GO" id="GO:0046100">
    <property type="term" value="P:hypoxanthine metabolic process"/>
    <property type="evidence" value="ECO:0007669"/>
    <property type="project" value="TreeGrafter"/>
</dbReference>
<keyword evidence="7 14" id="KW-0328">Glycosyltransferase</keyword>
<dbReference type="GO" id="GO:0000166">
    <property type="term" value="F:nucleotide binding"/>
    <property type="evidence" value="ECO:0007669"/>
    <property type="project" value="UniProtKB-KW"/>
</dbReference>
<dbReference type="FunFam" id="3.40.50.2020:FF:000006">
    <property type="entry name" value="Hypoxanthine phosphoribosyltransferase"/>
    <property type="match status" value="1"/>
</dbReference>
<dbReference type="Gene3D" id="3.40.50.2020">
    <property type="match status" value="1"/>
</dbReference>
<evidence type="ECO:0000256" key="9">
    <source>
        <dbReference type="ARBA" id="ARBA00022723"/>
    </source>
</evidence>
<proteinExistence type="inferred from homology"/>
<dbReference type="SUPFAM" id="SSF53271">
    <property type="entry name" value="PRTase-like"/>
    <property type="match status" value="1"/>
</dbReference>
<dbReference type="GO" id="GO:0000287">
    <property type="term" value="F:magnesium ion binding"/>
    <property type="evidence" value="ECO:0007669"/>
    <property type="project" value="TreeGrafter"/>
</dbReference>
<evidence type="ECO:0000256" key="12">
    <source>
        <dbReference type="ARBA" id="ARBA00022842"/>
    </source>
</evidence>
<comment type="pathway">
    <text evidence="3">Purine metabolism; IMP biosynthesis via salvage pathway; IMP from hypoxanthine: step 1/1.</text>
</comment>
<feature type="domain" description="Phosphoribosyltransferase" evidence="13">
    <location>
        <begin position="9"/>
        <end position="159"/>
    </location>
</feature>
<keyword evidence="9" id="KW-0479">Metal-binding</keyword>
<keyword evidence="10" id="KW-0660">Purine salvage</keyword>
<keyword evidence="8 14" id="KW-0808">Transferase</keyword>
<comment type="cofactor">
    <cofactor evidence="1">
        <name>Mg(2+)</name>
        <dbReference type="ChEBI" id="CHEBI:18420"/>
    </cofactor>
</comment>
<dbReference type="GO" id="GO:0032263">
    <property type="term" value="P:GMP salvage"/>
    <property type="evidence" value="ECO:0007669"/>
    <property type="project" value="TreeGrafter"/>
</dbReference>
<keyword evidence="11" id="KW-0547">Nucleotide-binding</keyword>
<evidence type="ECO:0000256" key="10">
    <source>
        <dbReference type="ARBA" id="ARBA00022726"/>
    </source>
</evidence>
<dbReference type="InterPro" id="IPR029057">
    <property type="entry name" value="PRTase-like"/>
</dbReference>
<dbReference type="NCBIfam" id="TIGR01203">
    <property type="entry name" value="HGPRTase"/>
    <property type="match status" value="1"/>
</dbReference>
<evidence type="ECO:0000256" key="2">
    <source>
        <dbReference type="ARBA" id="ARBA00004496"/>
    </source>
</evidence>
<sequence length="180" mass="20097">MNLEEVDVLYTAEEIREKVKELGSKISADYEGEGLLVVGILKGAFVFMADLIREIDIPMELDFMSVSSYGASSETSGEVRIMKDLDFSIEGKNVLVVEDIVDTGLTLNYISKILKQRGCSSVKICCLLDKPSRRRSPVIPDYIGYTIPDQFVVGYGLDYAGHYRNYPAVCILKPSVYMND</sequence>
<protein>
    <recommendedName>
        <fullName evidence="5">hypoxanthine phosphoribosyltransferase</fullName>
        <ecNumber evidence="5">2.4.2.8</ecNumber>
    </recommendedName>
</protein>
<gene>
    <name evidence="14" type="ORF">ASZ90_018904</name>
</gene>
<accession>A0A0W8E4V4</accession>
<dbReference type="InterPro" id="IPR005904">
    <property type="entry name" value="Hxn_phspho_trans"/>
</dbReference>
<comment type="similarity">
    <text evidence="4">Belongs to the purine/pyrimidine phosphoribosyltransferase family.</text>
</comment>
<dbReference type="GO" id="GO:0004422">
    <property type="term" value="F:hypoxanthine phosphoribosyltransferase activity"/>
    <property type="evidence" value="ECO:0007669"/>
    <property type="project" value="InterPro"/>
</dbReference>
<name>A0A0W8E4V4_9ZZZZ</name>
<dbReference type="EMBL" id="LNQE01001872">
    <property type="protein sequence ID" value="KUG03659.1"/>
    <property type="molecule type" value="Genomic_DNA"/>
</dbReference>
<keyword evidence="6" id="KW-0963">Cytoplasm</keyword>
<evidence type="ECO:0000256" key="7">
    <source>
        <dbReference type="ARBA" id="ARBA00022676"/>
    </source>
</evidence>
<evidence type="ECO:0000256" key="3">
    <source>
        <dbReference type="ARBA" id="ARBA00004669"/>
    </source>
</evidence>
<dbReference type="InterPro" id="IPR050408">
    <property type="entry name" value="HGPRT"/>
</dbReference>
<dbReference type="PANTHER" id="PTHR43340">
    <property type="entry name" value="HYPOXANTHINE-GUANINE PHOSPHORIBOSYLTRANSFERASE"/>
    <property type="match status" value="1"/>
</dbReference>
<dbReference type="CDD" id="cd06223">
    <property type="entry name" value="PRTases_typeI"/>
    <property type="match status" value="1"/>
</dbReference>
<dbReference type="GO" id="GO:0006178">
    <property type="term" value="P:guanine salvage"/>
    <property type="evidence" value="ECO:0007669"/>
    <property type="project" value="TreeGrafter"/>
</dbReference>
<dbReference type="AlphaFoldDB" id="A0A0W8E4V4"/>
<dbReference type="Pfam" id="PF00156">
    <property type="entry name" value="Pribosyltran"/>
    <property type="match status" value="1"/>
</dbReference>
<evidence type="ECO:0000256" key="1">
    <source>
        <dbReference type="ARBA" id="ARBA00001946"/>
    </source>
</evidence>
<evidence type="ECO:0000256" key="8">
    <source>
        <dbReference type="ARBA" id="ARBA00022679"/>
    </source>
</evidence>
<comment type="caution">
    <text evidence="14">The sequence shown here is derived from an EMBL/GenBank/DDBJ whole genome shotgun (WGS) entry which is preliminary data.</text>
</comment>
<dbReference type="InterPro" id="IPR000836">
    <property type="entry name" value="PRTase_dom"/>
</dbReference>
<evidence type="ECO:0000259" key="13">
    <source>
        <dbReference type="Pfam" id="PF00156"/>
    </source>
</evidence>
<keyword evidence="12" id="KW-0460">Magnesium</keyword>
<dbReference type="GO" id="GO:0032264">
    <property type="term" value="P:IMP salvage"/>
    <property type="evidence" value="ECO:0007669"/>
    <property type="project" value="TreeGrafter"/>
</dbReference>
<dbReference type="EC" id="2.4.2.8" evidence="5"/>
<evidence type="ECO:0000256" key="6">
    <source>
        <dbReference type="ARBA" id="ARBA00022490"/>
    </source>
</evidence>
<evidence type="ECO:0000256" key="11">
    <source>
        <dbReference type="ARBA" id="ARBA00022741"/>
    </source>
</evidence>
<comment type="subcellular location">
    <subcellularLocation>
        <location evidence="2">Cytoplasm</location>
    </subcellularLocation>
</comment>
<evidence type="ECO:0000256" key="4">
    <source>
        <dbReference type="ARBA" id="ARBA00008391"/>
    </source>
</evidence>
<dbReference type="GO" id="GO:0006166">
    <property type="term" value="P:purine ribonucleoside salvage"/>
    <property type="evidence" value="ECO:0007669"/>
    <property type="project" value="UniProtKB-KW"/>
</dbReference>